<keyword evidence="6 9" id="KW-0862">Zinc</keyword>
<feature type="chain" id="PRO_5025074330" description="Carbonic anhydrase" evidence="9">
    <location>
        <begin position="22"/>
        <end position="318"/>
    </location>
</feature>
<organism evidence="11 12">
    <name type="scientific">Paramormyrops kingsleyae</name>
    <dbReference type="NCBI Taxonomy" id="1676925"/>
    <lineage>
        <taxon>Eukaryota</taxon>
        <taxon>Metazoa</taxon>
        <taxon>Chordata</taxon>
        <taxon>Craniata</taxon>
        <taxon>Vertebrata</taxon>
        <taxon>Euteleostomi</taxon>
        <taxon>Actinopterygii</taxon>
        <taxon>Neopterygii</taxon>
        <taxon>Teleostei</taxon>
        <taxon>Osteoglossocephala</taxon>
        <taxon>Osteoglossomorpha</taxon>
        <taxon>Osteoglossiformes</taxon>
        <taxon>Mormyridae</taxon>
        <taxon>Paramormyrops</taxon>
    </lineage>
</organism>
<keyword evidence="12" id="KW-1185">Reference proteome</keyword>
<dbReference type="PANTHER" id="PTHR18952:SF200">
    <property type="entry name" value="CARBONIC ANHYDRASE"/>
    <property type="match status" value="1"/>
</dbReference>
<evidence type="ECO:0000256" key="4">
    <source>
        <dbReference type="ARBA" id="ARBA00022723"/>
    </source>
</evidence>
<dbReference type="EC" id="4.2.1.1" evidence="3 9"/>
<dbReference type="InterPro" id="IPR036398">
    <property type="entry name" value="CA_dom_sf"/>
</dbReference>
<dbReference type="Gene3D" id="3.10.200.10">
    <property type="entry name" value="Alpha carbonic anhydrase"/>
    <property type="match status" value="1"/>
</dbReference>
<dbReference type="PANTHER" id="PTHR18952">
    <property type="entry name" value="CARBONIC ANHYDRASE"/>
    <property type="match status" value="1"/>
</dbReference>
<dbReference type="Ensembl" id="ENSPKIT00000034976.1">
    <property type="protein sequence ID" value="ENSPKIP00000010838.1"/>
    <property type="gene ID" value="ENSPKIG00000025396.1"/>
</dbReference>
<dbReference type="FunFam" id="3.10.200.10:FF:000003">
    <property type="entry name" value="Carbonic anhydrase 12"/>
    <property type="match status" value="1"/>
</dbReference>
<dbReference type="GO" id="GO:0008270">
    <property type="term" value="F:zinc ion binding"/>
    <property type="evidence" value="ECO:0007669"/>
    <property type="project" value="UniProtKB-UniRule"/>
</dbReference>
<keyword evidence="4 9" id="KW-0479">Metal-binding</keyword>
<dbReference type="OrthoDB" id="429145at2759"/>
<evidence type="ECO:0000256" key="3">
    <source>
        <dbReference type="ARBA" id="ARBA00012925"/>
    </source>
</evidence>
<dbReference type="Pfam" id="PF00194">
    <property type="entry name" value="Carb_anhydrase"/>
    <property type="match status" value="1"/>
</dbReference>
<accession>A0A3B3QXI6</accession>
<dbReference type="STRING" id="1676925.ENSPKIP00000010838"/>
<dbReference type="Proteomes" id="UP000261540">
    <property type="component" value="Unplaced"/>
</dbReference>
<dbReference type="SUPFAM" id="SSF51069">
    <property type="entry name" value="Carbonic anhydrase"/>
    <property type="match status" value="1"/>
</dbReference>
<dbReference type="InterPro" id="IPR041874">
    <property type="entry name" value="CA4/CA15"/>
</dbReference>
<evidence type="ECO:0000256" key="2">
    <source>
        <dbReference type="ARBA" id="ARBA00010718"/>
    </source>
</evidence>
<comment type="catalytic activity">
    <reaction evidence="9">
        <text>hydrogencarbonate + H(+) = CO2 + H2O</text>
        <dbReference type="Rhea" id="RHEA:10748"/>
        <dbReference type="ChEBI" id="CHEBI:15377"/>
        <dbReference type="ChEBI" id="CHEBI:15378"/>
        <dbReference type="ChEBI" id="CHEBI:16526"/>
        <dbReference type="ChEBI" id="CHEBI:17544"/>
        <dbReference type="EC" id="4.2.1.1"/>
    </reaction>
</comment>
<evidence type="ECO:0000256" key="8">
    <source>
        <dbReference type="ARBA" id="ARBA00023239"/>
    </source>
</evidence>
<keyword evidence="7" id="KW-0325">Glycoprotein</keyword>
<evidence type="ECO:0000259" key="10">
    <source>
        <dbReference type="PROSITE" id="PS51144"/>
    </source>
</evidence>
<dbReference type="InterPro" id="IPR001148">
    <property type="entry name" value="CA_dom"/>
</dbReference>
<name>A0A3B3QXI6_9TELE</name>
<dbReference type="SMART" id="SM01057">
    <property type="entry name" value="Carb_anhydrase"/>
    <property type="match status" value="1"/>
</dbReference>
<dbReference type="GO" id="GO:0005886">
    <property type="term" value="C:plasma membrane"/>
    <property type="evidence" value="ECO:0007669"/>
    <property type="project" value="TreeGrafter"/>
</dbReference>
<protein>
    <recommendedName>
        <fullName evidence="3 9">Carbonic anhydrase</fullName>
        <ecNumber evidence="3 9">4.2.1.1</ecNumber>
    </recommendedName>
</protein>
<evidence type="ECO:0000256" key="7">
    <source>
        <dbReference type="ARBA" id="ARBA00023180"/>
    </source>
</evidence>
<evidence type="ECO:0000256" key="9">
    <source>
        <dbReference type="RuleBase" id="RU367011"/>
    </source>
</evidence>
<dbReference type="PROSITE" id="PS00162">
    <property type="entry name" value="ALPHA_CA_1"/>
    <property type="match status" value="1"/>
</dbReference>
<comment type="function">
    <text evidence="9">Reversible hydration of carbon dioxide.</text>
</comment>
<dbReference type="GeneTree" id="ENSGT00940000164039"/>
<evidence type="ECO:0000256" key="6">
    <source>
        <dbReference type="ARBA" id="ARBA00022833"/>
    </source>
</evidence>
<sequence length="318" mass="34861">MNTPLDTMFVLGSVLVALVHGESGQIHWCYNNASCNENVWVSAPLGFCNGTRQSPLNINTTSVKGNSSLIAFNFTGFSNRSTMTTIENTGHTVKVTLGDGLVKISGGGLPGTYDVQQFHLHWGNGSGVPGSEHTVDGKRYPMELHIVTVKSEYKGNITLALTDPEGLAALGFLIEKTNDSSLPKSWKILTSYLPNVTNSDQKANITQQFPLDDLLVGVDRTKYYRYLGSLTTPDCDEVVIWTVFKDPVKVSKNLIDLFSTSLYTSDPVLMTNTYRSTQVPNGRSIMTQASASSPLMTADRLFLLSLVMLHVLLWERDA</sequence>
<reference evidence="11" key="2">
    <citation type="submission" date="2025-09" db="UniProtKB">
        <authorList>
            <consortium name="Ensembl"/>
        </authorList>
    </citation>
    <scope>IDENTIFICATION</scope>
</reference>
<dbReference type="KEGG" id="pki:111838788"/>
<dbReference type="CDD" id="cd03117">
    <property type="entry name" value="alpha_CA_IV_XV_like"/>
    <property type="match status" value="1"/>
</dbReference>
<evidence type="ECO:0000313" key="11">
    <source>
        <dbReference type="Ensembl" id="ENSPKIP00000010838.1"/>
    </source>
</evidence>
<dbReference type="AlphaFoldDB" id="A0A3B3QXI6"/>
<dbReference type="GO" id="GO:0004089">
    <property type="term" value="F:carbonate dehydratase activity"/>
    <property type="evidence" value="ECO:0007669"/>
    <property type="project" value="UniProtKB-UniRule"/>
</dbReference>
<reference evidence="11" key="1">
    <citation type="submission" date="2025-08" db="UniProtKB">
        <authorList>
            <consortium name="Ensembl"/>
        </authorList>
    </citation>
    <scope>IDENTIFICATION</scope>
</reference>
<comment type="cofactor">
    <cofactor evidence="1 9">
        <name>Zn(2+)</name>
        <dbReference type="ChEBI" id="CHEBI:29105"/>
    </cofactor>
</comment>
<comment type="similarity">
    <text evidence="2 9">Belongs to the alpha-carbonic anhydrase family.</text>
</comment>
<evidence type="ECO:0000313" key="12">
    <source>
        <dbReference type="Proteomes" id="UP000261540"/>
    </source>
</evidence>
<evidence type="ECO:0000256" key="5">
    <source>
        <dbReference type="ARBA" id="ARBA00022729"/>
    </source>
</evidence>
<feature type="domain" description="Alpha-carbonic anhydrase" evidence="10">
    <location>
        <begin position="26"/>
        <end position="289"/>
    </location>
</feature>
<dbReference type="InterPro" id="IPR023561">
    <property type="entry name" value="Carbonic_anhydrase_a-class"/>
</dbReference>
<evidence type="ECO:0000256" key="1">
    <source>
        <dbReference type="ARBA" id="ARBA00001947"/>
    </source>
</evidence>
<dbReference type="PROSITE" id="PS51144">
    <property type="entry name" value="ALPHA_CA_2"/>
    <property type="match status" value="1"/>
</dbReference>
<keyword evidence="8 9" id="KW-0456">Lyase</keyword>
<dbReference type="InterPro" id="IPR018338">
    <property type="entry name" value="Carbonic_anhydrase_a-class_CS"/>
</dbReference>
<feature type="signal peptide" evidence="9">
    <location>
        <begin position="1"/>
        <end position="21"/>
    </location>
</feature>
<keyword evidence="5 9" id="KW-0732">Signal</keyword>
<proteinExistence type="inferred from homology"/>